<dbReference type="InterPro" id="IPR029058">
    <property type="entry name" value="AB_hydrolase_fold"/>
</dbReference>
<sequence length="362" mass="37446">MQAATRLTRAGNLGGATRTIQQALRGLSSVPETPAEGDVIEVQAHEVVDPGRAGSIRLGSAPPLPPSAGARAQAVHGAPRSGPQDVFIAGEHSAAGLSRDYKLYVPPAAAGGARPLVVMLHGCTQDPDDFAAGTGMNALAREQGFFVLYPAQSPRANPQRCWNWFKSNHQRRGRGEPALLASMTQEIVARHGIDARRVYVAGLSAGGAMAALLGEAYPDVFAAIGVHSGLPRGSAKDASSALQAMGRGASASAPDATLPTIVFHGDQDRTVHPRNGEQIAAGHAAVVPGAAEPVPGATGRASTRRVYRDAAGHVLAEHWVVHGGGHAWSGGRSDGSYTDPAGPDAAREMLRFFLEHPRAGQG</sequence>
<evidence type="ECO:0000256" key="3">
    <source>
        <dbReference type="SAM" id="MobiDB-lite"/>
    </source>
</evidence>
<accession>A0ABS1DZB8</accession>
<protein>
    <submittedName>
        <fullName evidence="4">Poly(3-hydroxyalkanoate) depolymerase</fullName>
    </submittedName>
</protein>
<keyword evidence="5" id="KW-1185">Reference proteome</keyword>
<feature type="region of interest" description="Disordered" evidence="3">
    <location>
        <begin position="52"/>
        <end position="81"/>
    </location>
</feature>
<organism evidence="4 5">
    <name type="scientific">Rubrivivax gelatinosus</name>
    <name type="common">Rhodocyclus gelatinosus</name>
    <name type="synonym">Rhodopseudomonas gelatinosa</name>
    <dbReference type="NCBI Taxonomy" id="28068"/>
    <lineage>
        <taxon>Bacteria</taxon>
        <taxon>Pseudomonadati</taxon>
        <taxon>Pseudomonadota</taxon>
        <taxon>Betaproteobacteria</taxon>
        <taxon>Burkholderiales</taxon>
        <taxon>Sphaerotilaceae</taxon>
        <taxon>Rubrivivax</taxon>
    </lineage>
</organism>
<dbReference type="EMBL" id="NRRU01000102">
    <property type="protein sequence ID" value="MBK1715181.1"/>
    <property type="molecule type" value="Genomic_DNA"/>
</dbReference>
<dbReference type="NCBIfam" id="TIGR01840">
    <property type="entry name" value="esterase_phb"/>
    <property type="match status" value="1"/>
</dbReference>
<dbReference type="Pfam" id="PF10503">
    <property type="entry name" value="Esterase_PHB"/>
    <property type="match status" value="1"/>
</dbReference>
<dbReference type="Gene3D" id="3.40.50.1820">
    <property type="entry name" value="alpha/beta hydrolase"/>
    <property type="match status" value="1"/>
</dbReference>
<keyword evidence="2" id="KW-0378">Hydrolase</keyword>
<evidence type="ECO:0000256" key="2">
    <source>
        <dbReference type="ARBA" id="ARBA00022801"/>
    </source>
</evidence>
<evidence type="ECO:0000313" key="4">
    <source>
        <dbReference type="EMBL" id="MBK1715181.1"/>
    </source>
</evidence>
<name>A0ABS1DZB8_RUBGE</name>
<evidence type="ECO:0000313" key="5">
    <source>
        <dbReference type="Proteomes" id="UP001041814"/>
    </source>
</evidence>
<reference evidence="4" key="1">
    <citation type="submission" date="2017-08" db="EMBL/GenBank/DDBJ databases">
        <authorList>
            <person name="Imhoff J.F."/>
            <person name="Rahn T."/>
            <person name="Kuenzel S."/>
            <person name="Neulinger S.C."/>
        </authorList>
    </citation>
    <scope>NUCLEOTIDE SEQUENCE</scope>
    <source>
        <strain evidence="4">IM 151</strain>
    </source>
</reference>
<proteinExistence type="predicted"/>
<dbReference type="InterPro" id="IPR010126">
    <property type="entry name" value="Esterase_phb"/>
</dbReference>
<reference evidence="4" key="2">
    <citation type="journal article" date="2020" name="Microorganisms">
        <title>Osmotic Adaptation and Compatible Solute Biosynthesis of Phototrophic Bacteria as Revealed from Genome Analyses.</title>
        <authorList>
            <person name="Imhoff J.F."/>
            <person name="Rahn T."/>
            <person name="Kunzel S."/>
            <person name="Keller A."/>
            <person name="Neulinger S.C."/>
        </authorList>
    </citation>
    <scope>NUCLEOTIDE SEQUENCE</scope>
    <source>
        <strain evidence="4">IM 151</strain>
    </source>
</reference>
<evidence type="ECO:0000256" key="1">
    <source>
        <dbReference type="ARBA" id="ARBA00022729"/>
    </source>
</evidence>
<gene>
    <name evidence="4" type="ORF">CKO43_20690</name>
</gene>
<feature type="compositionally biased region" description="Low complexity" evidence="3">
    <location>
        <begin position="57"/>
        <end position="72"/>
    </location>
</feature>
<dbReference type="Proteomes" id="UP001041814">
    <property type="component" value="Unassembled WGS sequence"/>
</dbReference>
<dbReference type="PANTHER" id="PTHR43037">
    <property type="entry name" value="UNNAMED PRODUCT-RELATED"/>
    <property type="match status" value="1"/>
</dbReference>
<comment type="caution">
    <text evidence="4">The sequence shown here is derived from an EMBL/GenBank/DDBJ whole genome shotgun (WGS) entry which is preliminary data.</text>
</comment>
<keyword evidence="1" id="KW-0732">Signal</keyword>
<dbReference type="PANTHER" id="PTHR43037:SF1">
    <property type="entry name" value="BLL1128 PROTEIN"/>
    <property type="match status" value="1"/>
</dbReference>
<dbReference type="InterPro" id="IPR050955">
    <property type="entry name" value="Plant_Biomass_Hydrol_Est"/>
</dbReference>
<dbReference type="SUPFAM" id="SSF53474">
    <property type="entry name" value="alpha/beta-Hydrolases"/>
    <property type="match status" value="1"/>
</dbReference>